<dbReference type="Pfam" id="PF02255">
    <property type="entry name" value="PTS_IIA"/>
    <property type="match status" value="1"/>
</dbReference>
<dbReference type="Gene3D" id="1.20.58.80">
    <property type="entry name" value="Phosphotransferase system, lactose/cellobiose-type IIA subunit"/>
    <property type="match status" value="1"/>
</dbReference>
<keyword evidence="4" id="KW-0598">Phosphotransferase system</keyword>
<evidence type="ECO:0000256" key="3">
    <source>
        <dbReference type="ARBA" id="ARBA00022679"/>
    </source>
</evidence>
<feature type="modified residue" description="Phosphohistidine; by HPr" evidence="7">
    <location>
        <position position="84"/>
    </location>
</feature>
<dbReference type="Proteomes" id="UP000256388">
    <property type="component" value="Unassembled WGS sequence"/>
</dbReference>
<comment type="cofactor">
    <cofactor evidence="6">
        <name>Mg(2+)</name>
        <dbReference type="ChEBI" id="CHEBI:18420"/>
    </cofactor>
    <text evidence="6">Binds 1 Mg(2+) ion per trimer.</text>
</comment>
<dbReference type="InterPro" id="IPR003188">
    <property type="entry name" value="PTS_IIA_lac/cel"/>
</dbReference>
<keyword evidence="6" id="KW-0460">Magnesium</keyword>
<gene>
    <name evidence="8" type="ORF">DFR64_2216</name>
</gene>
<reference evidence="8 9" key="1">
    <citation type="submission" date="2018-08" db="EMBL/GenBank/DDBJ databases">
        <title>Genomic Encyclopedia of Type Strains, Phase IV (KMG-IV): sequencing the most valuable type-strain genomes for metagenomic binning, comparative biology and taxonomic classification.</title>
        <authorList>
            <person name="Goeker M."/>
        </authorList>
    </citation>
    <scope>NUCLEOTIDE SEQUENCE [LARGE SCALE GENOMIC DNA]</scope>
    <source>
        <strain evidence="8 9">DSM 23923</strain>
    </source>
</reference>
<name>A0A347ZVI6_9CHLR</name>
<evidence type="ECO:0000256" key="4">
    <source>
        <dbReference type="ARBA" id="ARBA00022683"/>
    </source>
</evidence>
<keyword evidence="6" id="KW-0479">Metal-binding</keyword>
<dbReference type="GO" id="GO:0009401">
    <property type="term" value="P:phosphoenolpyruvate-dependent sugar phosphotransferase system"/>
    <property type="evidence" value="ECO:0007669"/>
    <property type="project" value="UniProtKB-KW"/>
</dbReference>
<dbReference type="PANTHER" id="PTHR34382">
    <property type="entry name" value="PTS SYSTEM N,N'-DIACETYLCHITOBIOSE-SPECIFIC EIIA COMPONENT"/>
    <property type="match status" value="1"/>
</dbReference>
<comment type="caution">
    <text evidence="8">The sequence shown here is derived from an EMBL/GenBank/DDBJ whole genome shotgun (WGS) entry which is preliminary data.</text>
</comment>
<dbReference type="RefSeq" id="WP_198418361.1">
    <property type="nucleotide sequence ID" value="NZ_AP018437.1"/>
</dbReference>
<keyword evidence="2" id="KW-0762">Sugar transport</keyword>
<evidence type="ECO:0000256" key="6">
    <source>
        <dbReference type="PIRSR" id="PIRSR000699-2"/>
    </source>
</evidence>
<sequence length="120" mass="13437">MEESTQNKEMDMSEAAMQIIIHAGDARLYTMEAIDAMGDEDFGKAREQLKLATEKLKAAHIVHTKAIQDEARGVALPYSLLFTHAQDTLMTIKSELLLAEHLLGVFEKLNNRLDESKNHG</sequence>
<dbReference type="AlphaFoldDB" id="A0A347ZVI6"/>
<dbReference type="SUPFAM" id="SSF46973">
    <property type="entry name" value="Enzyme IIa from lactose specific PTS, IIa-lac"/>
    <property type="match status" value="1"/>
</dbReference>
<dbReference type="GO" id="GO:0046872">
    <property type="term" value="F:metal ion binding"/>
    <property type="evidence" value="ECO:0007669"/>
    <property type="project" value="UniProtKB-KW"/>
</dbReference>
<keyword evidence="9" id="KW-1185">Reference proteome</keyword>
<keyword evidence="1" id="KW-0813">Transport</keyword>
<evidence type="ECO:0000256" key="5">
    <source>
        <dbReference type="PIRSR" id="PIRSR000699-1"/>
    </source>
</evidence>
<evidence type="ECO:0000313" key="8">
    <source>
        <dbReference type="EMBL" id="REG07014.1"/>
    </source>
</evidence>
<dbReference type="GO" id="GO:0016740">
    <property type="term" value="F:transferase activity"/>
    <property type="evidence" value="ECO:0007669"/>
    <property type="project" value="UniProtKB-KW"/>
</dbReference>
<dbReference type="InterPro" id="IPR036542">
    <property type="entry name" value="PTS_IIA_lac/cel_sf"/>
</dbReference>
<evidence type="ECO:0000313" key="9">
    <source>
        <dbReference type="Proteomes" id="UP000256388"/>
    </source>
</evidence>
<organism evidence="8 9">
    <name type="scientific">Pelolinea submarina</name>
    <dbReference type="NCBI Taxonomy" id="913107"/>
    <lineage>
        <taxon>Bacteria</taxon>
        <taxon>Bacillati</taxon>
        <taxon>Chloroflexota</taxon>
        <taxon>Anaerolineae</taxon>
        <taxon>Anaerolineales</taxon>
        <taxon>Anaerolineaceae</taxon>
        <taxon>Pelolinea</taxon>
    </lineage>
</organism>
<evidence type="ECO:0000256" key="1">
    <source>
        <dbReference type="ARBA" id="ARBA00022448"/>
    </source>
</evidence>
<accession>A0A347ZVI6</accession>
<evidence type="ECO:0000256" key="2">
    <source>
        <dbReference type="ARBA" id="ARBA00022597"/>
    </source>
</evidence>
<dbReference type="PROSITE" id="PS51095">
    <property type="entry name" value="PTS_EIIA_TYPE_3"/>
    <property type="match status" value="1"/>
</dbReference>
<keyword evidence="3" id="KW-0808">Transferase</keyword>
<dbReference type="EMBL" id="QUMS01000003">
    <property type="protein sequence ID" value="REG07014.1"/>
    <property type="molecule type" value="Genomic_DNA"/>
</dbReference>
<protein>
    <submittedName>
        <fullName evidence="8">PTS system cellobiose-specific IIA component</fullName>
    </submittedName>
</protein>
<proteinExistence type="predicted"/>
<feature type="binding site" evidence="6">
    <location>
        <position position="87"/>
    </location>
    <ligand>
        <name>Mg(2+)</name>
        <dbReference type="ChEBI" id="CHEBI:18420"/>
        <note>ligand shared between all trimeric partners</note>
    </ligand>
</feature>
<feature type="active site" description="Tele-phosphohistidine intermediate" evidence="5">
    <location>
        <position position="84"/>
    </location>
</feature>
<evidence type="ECO:0000256" key="7">
    <source>
        <dbReference type="PROSITE-ProRule" id="PRU00418"/>
    </source>
</evidence>
<dbReference type="PIRSF" id="PIRSF000699">
    <property type="entry name" value="PTS_IILac_III"/>
    <property type="match status" value="1"/>
</dbReference>
<dbReference type="PANTHER" id="PTHR34382:SF7">
    <property type="entry name" value="PTS SYSTEM N,N'-DIACETYLCHITOBIOSE-SPECIFIC EIIA COMPONENT"/>
    <property type="match status" value="1"/>
</dbReference>